<name>A0A843VY73_COLES</name>
<proteinExistence type="inferred from homology"/>
<reference evidence="3" key="1">
    <citation type="submission" date="2017-07" db="EMBL/GenBank/DDBJ databases">
        <title>Taro Niue Genome Assembly and Annotation.</title>
        <authorList>
            <person name="Atibalentja N."/>
            <person name="Keating K."/>
            <person name="Fields C.J."/>
        </authorList>
    </citation>
    <scope>NUCLEOTIDE SEQUENCE</scope>
    <source>
        <strain evidence="3">Niue_2</strain>
        <tissue evidence="3">Leaf</tissue>
    </source>
</reference>
<dbReference type="InterPro" id="IPR003676">
    <property type="entry name" value="SAUR_fam"/>
</dbReference>
<sequence>LTYNNKIKVNHNPLSLIPSRTSSPPCLRRPSAARPACPRSSPWQDPQPWPPPPPPPPLSPSSVSFHRSSAPSPTARAPRRCKPSSVSSRTSVWDDPQVRVFFFGYSTFQDVAIRRSPTVLDLRIVLNVDSSVVSTKNKETRTTITIFHPSVSWIAMPTKNLTHIASADEVRNPADVLSAVVVDISKGYLAVYVGETRKRFVIPLSYLKEWKKSLGSNIQLEDLQFPVGTMTSSLSRLI</sequence>
<accession>A0A843VY73</accession>
<gene>
    <name evidence="3" type="ORF">Taro_029779</name>
</gene>
<evidence type="ECO:0000313" key="3">
    <source>
        <dbReference type="EMBL" id="MQL97093.1"/>
    </source>
</evidence>
<feature type="non-terminal residue" evidence="3">
    <location>
        <position position="1"/>
    </location>
</feature>
<evidence type="ECO:0000313" key="4">
    <source>
        <dbReference type="Proteomes" id="UP000652761"/>
    </source>
</evidence>
<organism evidence="3 4">
    <name type="scientific">Colocasia esculenta</name>
    <name type="common">Wild taro</name>
    <name type="synonym">Arum esculentum</name>
    <dbReference type="NCBI Taxonomy" id="4460"/>
    <lineage>
        <taxon>Eukaryota</taxon>
        <taxon>Viridiplantae</taxon>
        <taxon>Streptophyta</taxon>
        <taxon>Embryophyta</taxon>
        <taxon>Tracheophyta</taxon>
        <taxon>Spermatophyta</taxon>
        <taxon>Magnoliopsida</taxon>
        <taxon>Liliopsida</taxon>
        <taxon>Araceae</taxon>
        <taxon>Aroideae</taxon>
        <taxon>Colocasieae</taxon>
        <taxon>Colocasia</taxon>
    </lineage>
</organism>
<feature type="compositionally biased region" description="Low complexity" evidence="2">
    <location>
        <begin position="22"/>
        <end position="44"/>
    </location>
</feature>
<dbReference type="AlphaFoldDB" id="A0A843VY73"/>
<comment type="similarity">
    <text evidence="1">Belongs to the ARG7 family.</text>
</comment>
<keyword evidence="4" id="KW-1185">Reference proteome</keyword>
<dbReference type="Proteomes" id="UP000652761">
    <property type="component" value="Unassembled WGS sequence"/>
</dbReference>
<dbReference type="GO" id="GO:0009733">
    <property type="term" value="P:response to auxin"/>
    <property type="evidence" value="ECO:0007669"/>
    <property type="project" value="InterPro"/>
</dbReference>
<protein>
    <submittedName>
        <fullName evidence="3">Uncharacterized protein</fullName>
    </submittedName>
</protein>
<dbReference type="EMBL" id="NMUH01002001">
    <property type="protein sequence ID" value="MQL97093.1"/>
    <property type="molecule type" value="Genomic_DNA"/>
</dbReference>
<feature type="compositionally biased region" description="Pro residues" evidence="2">
    <location>
        <begin position="45"/>
        <end position="59"/>
    </location>
</feature>
<comment type="caution">
    <text evidence="3">The sequence shown here is derived from an EMBL/GenBank/DDBJ whole genome shotgun (WGS) entry which is preliminary data.</text>
</comment>
<evidence type="ECO:0000256" key="1">
    <source>
        <dbReference type="ARBA" id="ARBA00006974"/>
    </source>
</evidence>
<feature type="region of interest" description="Disordered" evidence="2">
    <location>
        <begin position="1"/>
        <end position="90"/>
    </location>
</feature>
<dbReference type="Pfam" id="PF02519">
    <property type="entry name" value="Auxin_inducible"/>
    <property type="match status" value="1"/>
</dbReference>
<evidence type="ECO:0000256" key="2">
    <source>
        <dbReference type="SAM" id="MobiDB-lite"/>
    </source>
</evidence>